<evidence type="ECO:0000256" key="4">
    <source>
        <dbReference type="ARBA" id="ARBA00023163"/>
    </source>
</evidence>
<feature type="domain" description="HTH tetR-type" evidence="6">
    <location>
        <begin position="14"/>
        <end position="74"/>
    </location>
</feature>
<evidence type="ECO:0000313" key="8">
    <source>
        <dbReference type="Proteomes" id="UP000199515"/>
    </source>
</evidence>
<dbReference type="InterPro" id="IPR036271">
    <property type="entry name" value="Tet_transcr_reg_TetR-rel_C_sf"/>
</dbReference>
<sequence>MWHSDRVPKRVDHDQRKREIAEALYRIASAQSLQAVTLRAVAAEAGISMNLVQYYFQTKEEMLRFAWRRMVELSGERAADGVGHALRTGDERAVVRAYLSGVLPSDERSRMLCAVQIAYFAVDVTRGRQDPDEEALLPHLVRALAEQLRKAQAGDRVPADVDPGLEADALAAMAAGLVTGILVDAYTAEQAMAIVDYRLDRLFSAA</sequence>
<dbReference type="PANTHER" id="PTHR30055">
    <property type="entry name" value="HTH-TYPE TRANSCRIPTIONAL REGULATOR RUTR"/>
    <property type="match status" value="1"/>
</dbReference>
<gene>
    <name evidence="7" type="ORF">SAMN05421504_11198</name>
</gene>
<accession>A0A1H3RI55</accession>
<dbReference type="InterPro" id="IPR039538">
    <property type="entry name" value="BetI_C"/>
</dbReference>
<evidence type="ECO:0000259" key="6">
    <source>
        <dbReference type="PROSITE" id="PS50977"/>
    </source>
</evidence>
<dbReference type="InterPro" id="IPR009057">
    <property type="entry name" value="Homeodomain-like_sf"/>
</dbReference>
<evidence type="ECO:0000256" key="2">
    <source>
        <dbReference type="ARBA" id="ARBA00023015"/>
    </source>
</evidence>
<dbReference type="Gene3D" id="1.10.357.10">
    <property type="entry name" value="Tetracycline Repressor, domain 2"/>
    <property type="match status" value="1"/>
</dbReference>
<dbReference type="Pfam" id="PF00440">
    <property type="entry name" value="TetR_N"/>
    <property type="match status" value="1"/>
</dbReference>
<evidence type="ECO:0000256" key="5">
    <source>
        <dbReference type="PROSITE-ProRule" id="PRU00335"/>
    </source>
</evidence>
<keyword evidence="2" id="KW-0805">Transcription regulation</keyword>
<proteinExistence type="predicted"/>
<dbReference type="InterPro" id="IPR001647">
    <property type="entry name" value="HTH_TetR"/>
</dbReference>
<dbReference type="GO" id="GO:0000976">
    <property type="term" value="F:transcription cis-regulatory region binding"/>
    <property type="evidence" value="ECO:0007669"/>
    <property type="project" value="TreeGrafter"/>
</dbReference>
<keyword evidence="1" id="KW-0678">Repressor</keyword>
<evidence type="ECO:0000313" key="7">
    <source>
        <dbReference type="EMBL" id="SDZ25263.1"/>
    </source>
</evidence>
<dbReference type="Pfam" id="PF13977">
    <property type="entry name" value="TetR_C_6"/>
    <property type="match status" value="1"/>
</dbReference>
<dbReference type="InterPro" id="IPR050109">
    <property type="entry name" value="HTH-type_TetR-like_transc_reg"/>
</dbReference>
<reference evidence="7 8" key="1">
    <citation type="submission" date="2016-10" db="EMBL/GenBank/DDBJ databases">
        <authorList>
            <person name="de Groot N.N."/>
        </authorList>
    </citation>
    <scope>NUCLEOTIDE SEQUENCE [LARGE SCALE GENOMIC DNA]</scope>
    <source>
        <strain evidence="7 8">CPCC 202699</strain>
    </source>
</reference>
<dbReference type="GO" id="GO:0003700">
    <property type="term" value="F:DNA-binding transcription factor activity"/>
    <property type="evidence" value="ECO:0007669"/>
    <property type="project" value="TreeGrafter"/>
</dbReference>
<keyword evidence="3 5" id="KW-0238">DNA-binding</keyword>
<organism evidence="7 8">
    <name type="scientific">Amycolatopsis xylanica</name>
    <dbReference type="NCBI Taxonomy" id="589385"/>
    <lineage>
        <taxon>Bacteria</taxon>
        <taxon>Bacillati</taxon>
        <taxon>Actinomycetota</taxon>
        <taxon>Actinomycetes</taxon>
        <taxon>Pseudonocardiales</taxon>
        <taxon>Pseudonocardiaceae</taxon>
        <taxon>Amycolatopsis</taxon>
    </lineage>
</organism>
<evidence type="ECO:0000256" key="3">
    <source>
        <dbReference type="ARBA" id="ARBA00023125"/>
    </source>
</evidence>
<dbReference type="AlphaFoldDB" id="A0A1H3RI55"/>
<dbReference type="PANTHER" id="PTHR30055:SF234">
    <property type="entry name" value="HTH-TYPE TRANSCRIPTIONAL REGULATOR BETI"/>
    <property type="match status" value="1"/>
</dbReference>
<dbReference type="STRING" id="589385.SAMN05421504_11198"/>
<evidence type="ECO:0000256" key="1">
    <source>
        <dbReference type="ARBA" id="ARBA00022491"/>
    </source>
</evidence>
<dbReference type="Proteomes" id="UP000199515">
    <property type="component" value="Unassembled WGS sequence"/>
</dbReference>
<dbReference type="PROSITE" id="PS50977">
    <property type="entry name" value="HTH_TETR_2"/>
    <property type="match status" value="1"/>
</dbReference>
<name>A0A1H3RI55_9PSEU</name>
<protein>
    <submittedName>
        <fullName evidence="7">DNA-binding transcriptional regulator YbjK</fullName>
    </submittedName>
</protein>
<feature type="DNA-binding region" description="H-T-H motif" evidence="5">
    <location>
        <begin position="37"/>
        <end position="56"/>
    </location>
</feature>
<dbReference type="SUPFAM" id="SSF46689">
    <property type="entry name" value="Homeodomain-like"/>
    <property type="match status" value="1"/>
</dbReference>
<dbReference type="EMBL" id="FNON01000011">
    <property type="protein sequence ID" value="SDZ25263.1"/>
    <property type="molecule type" value="Genomic_DNA"/>
</dbReference>
<dbReference type="SUPFAM" id="SSF48498">
    <property type="entry name" value="Tetracyclin repressor-like, C-terminal domain"/>
    <property type="match status" value="1"/>
</dbReference>
<keyword evidence="4" id="KW-0804">Transcription</keyword>
<keyword evidence="8" id="KW-1185">Reference proteome</keyword>